<comment type="caution">
    <text evidence="1">The sequence shown here is derived from an EMBL/GenBank/DDBJ whole genome shotgun (WGS) entry which is preliminary data.</text>
</comment>
<accession>A0A8J8T6X1</accession>
<protein>
    <submittedName>
        <fullName evidence="1">Uncharacterized protein</fullName>
    </submittedName>
</protein>
<organism evidence="1 2">
    <name type="scientific">Halteria grandinella</name>
    <dbReference type="NCBI Taxonomy" id="5974"/>
    <lineage>
        <taxon>Eukaryota</taxon>
        <taxon>Sar</taxon>
        <taxon>Alveolata</taxon>
        <taxon>Ciliophora</taxon>
        <taxon>Intramacronucleata</taxon>
        <taxon>Spirotrichea</taxon>
        <taxon>Stichotrichia</taxon>
        <taxon>Sporadotrichida</taxon>
        <taxon>Halteriidae</taxon>
        <taxon>Halteria</taxon>
    </lineage>
</organism>
<keyword evidence="2" id="KW-1185">Reference proteome</keyword>
<evidence type="ECO:0000313" key="2">
    <source>
        <dbReference type="Proteomes" id="UP000785679"/>
    </source>
</evidence>
<evidence type="ECO:0000313" key="1">
    <source>
        <dbReference type="EMBL" id="TNV83945.1"/>
    </source>
</evidence>
<sequence length="78" mass="9314">MSNIKIDFRKFAVQYACNNNQLLYRSRKCQKPNYLISLNEFQGSKSAQRQTLFINHQYMASRHLNPKGRQLQKLCFEN</sequence>
<gene>
    <name evidence="1" type="ORF">FGO68_gene10799</name>
</gene>
<reference evidence="1" key="1">
    <citation type="submission" date="2019-06" db="EMBL/GenBank/DDBJ databases">
        <authorList>
            <person name="Zheng W."/>
        </authorList>
    </citation>
    <scope>NUCLEOTIDE SEQUENCE</scope>
    <source>
        <strain evidence="1">QDHG01</strain>
    </source>
</reference>
<name>A0A8J8T6X1_HALGN</name>
<dbReference type="EMBL" id="RRYP01003290">
    <property type="protein sequence ID" value="TNV83945.1"/>
    <property type="molecule type" value="Genomic_DNA"/>
</dbReference>
<dbReference type="AlphaFoldDB" id="A0A8J8T6X1"/>
<proteinExistence type="predicted"/>
<dbReference type="Proteomes" id="UP000785679">
    <property type="component" value="Unassembled WGS sequence"/>
</dbReference>